<evidence type="ECO:0000313" key="4">
    <source>
        <dbReference type="Proteomes" id="UP000663929"/>
    </source>
</evidence>
<evidence type="ECO:0000256" key="1">
    <source>
        <dbReference type="SAM" id="MobiDB-lite"/>
    </source>
</evidence>
<protein>
    <submittedName>
        <fullName evidence="3">DUF4339 domain-containing protein</fullName>
    </submittedName>
</protein>
<evidence type="ECO:0000313" key="3">
    <source>
        <dbReference type="EMBL" id="QTD50990.1"/>
    </source>
</evidence>
<gene>
    <name evidence="3" type="ORF">J3U87_00845</name>
</gene>
<accession>A0A8A4TN67</accession>
<sequence>MSLPELPASDQSVIHVHHQGQNTGPFTGPEIVAKLNSGELDSNDPFWFPGMQNWVPLAQHPEVTKHYGGGAPAAGSPPPPVPQAAPAASAGVPQNEDDRLDALFGTLIKKSWNYLDEQNFATQIDEIFLGAVITSTLDAGYNLIDLTSDGTHHYLRFENFEDGSRTIFRLNHLTGDQVYAKVLGQKANVVLGYGEKVGNISKVLSALKAELKSSFILNPEPGSIVVDGDLTSGYVYCQVDMFWSLDDIISRDYSIDYSKLADWIRASNHALRKYLRGRFM</sequence>
<dbReference type="RefSeq" id="WP_237381126.1">
    <property type="nucleotide sequence ID" value="NZ_CP071793.1"/>
</dbReference>
<feature type="compositionally biased region" description="Low complexity" evidence="1">
    <location>
        <begin position="84"/>
        <end position="94"/>
    </location>
</feature>
<evidence type="ECO:0000259" key="2">
    <source>
        <dbReference type="Pfam" id="PF14237"/>
    </source>
</evidence>
<feature type="region of interest" description="Disordered" evidence="1">
    <location>
        <begin position="65"/>
        <end position="94"/>
    </location>
</feature>
<dbReference type="Pfam" id="PF14237">
    <property type="entry name" value="GYF_2"/>
    <property type="match status" value="1"/>
</dbReference>
<dbReference type="Proteomes" id="UP000663929">
    <property type="component" value="Chromosome"/>
</dbReference>
<feature type="domain" description="GYF" evidence="2">
    <location>
        <begin position="15"/>
        <end position="62"/>
    </location>
</feature>
<dbReference type="InterPro" id="IPR025640">
    <property type="entry name" value="GYF_2"/>
</dbReference>
<dbReference type="KEGG" id="scor:J3U87_00845"/>
<dbReference type="EMBL" id="CP071793">
    <property type="protein sequence ID" value="QTD50990.1"/>
    <property type="molecule type" value="Genomic_DNA"/>
</dbReference>
<keyword evidence="4" id="KW-1185">Reference proteome</keyword>
<name>A0A8A4TN67_SULCO</name>
<organism evidence="3 4">
    <name type="scientific">Sulfidibacter corallicola</name>
    <dbReference type="NCBI Taxonomy" id="2818388"/>
    <lineage>
        <taxon>Bacteria</taxon>
        <taxon>Pseudomonadati</taxon>
        <taxon>Acidobacteriota</taxon>
        <taxon>Holophagae</taxon>
        <taxon>Acanthopleuribacterales</taxon>
        <taxon>Acanthopleuribacteraceae</taxon>
        <taxon>Sulfidibacter</taxon>
    </lineage>
</organism>
<reference evidence="3" key="1">
    <citation type="submission" date="2021-03" db="EMBL/GenBank/DDBJ databases">
        <title>Acanthopleuribacteraceae sp. M133.</title>
        <authorList>
            <person name="Wang G."/>
        </authorList>
    </citation>
    <scope>NUCLEOTIDE SEQUENCE</scope>
    <source>
        <strain evidence="3">M133</strain>
    </source>
</reference>
<proteinExistence type="predicted"/>
<dbReference type="AlphaFoldDB" id="A0A8A4TN67"/>